<comment type="caution">
    <text evidence="3">The sequence shown here is derived from an EMBL/GenBank/DDBJ whole genome shotgun (WGS) entry which is preliminary data.</text>
</comment>
<evidence type="ECO:0000313" key="3">
    <source>
        <dbReference type="EMBL" id="GLX86377.1"/>
    </source>
</evidence>
<feature type="domain" description="Tape measure protein N-terminal" evidence="2">
    <location>
        <begin position="123"/>
        <end position="307"/>
    </location>
</feature>
<dbReference type="EMBL" id="BSSV01000006">
    <property type="protein sequence ID" value="GLX86377.1"/>
    <property type="molecule type" value="Genomic_DNA"/>
</dbReference>
<dbReference type="InterPro" id="IPR013491">
    <property type="entry name" value="Tape_meas_N"/>
</dbReference>
<name>A0ABQ6HFL2_9GAMM</name>
<evidence type="ECO:0000259" key="2">
    <source>
        <dbReference type="Pfam" id="PF20155"/>
    </source>
</evidence>
<protein>
    <recommendedName>
        <fullName evidence="2">Tape measure protein N-terminal domain-containing protein</fullName>
    </recommendedName>
</protein>
<keyword evidence="4" id="KW-1185">Reference proteome</keyword>
<dbReference type="Proteomes" id="UP001157134">
    <property type="component" value="Unassembled WGS sequence"/>
</dbReference>
<dbReference type="Pfam" id="PF20155">
    <property type="entry name" value="TMP_3"/>
    <property type="match status" value="1"/>
</dbReference>
<accession>A0ABQ6HFL2</accession>
<sequence>MNDMKVGVKFEVDKGNFKGDVNQNANAVEHFGSRAKQASGKSRELGVASKNTSVQVAGFGARVTNTSSQLNQLSNQSLRTQRNLSQLSSQSQITSVSMQQMTSMALGLVGAFQTVNIATSFKTRLAELQDMEVRLRNLSQSSQDYADNEKYLAQLAQEHSKNIISLGDSYSKLLALEKGNLVTRKESRELLEGMSDAASALGADSTQLEQSLFGMAQGFSAGTLQAQELGQVTDPLPSLLQALDKAANLASGGFKKLVVEGKVTSQLFKQTLIKALKEYEGAAASTFENISARQERLVNKYFEMVKAYEAPISFAIGEGFDIANASMELFTDNTQTITTLVQGGLVIALGHGISALTSFTAAKVNNVASTQSQLVANAQLAKSEQQLAVASQARAVQEQAAAKRQLANAKSAYARTAAIKNLAIANGQLAASERALTVTTNNLTLATNKLSIARRGLSTLSSLLGGLPGILTIAAFGMYSFAQNSNQARQEALALSNEIKALSENYRSLSLLQLQSQNIDLSKNIENQRAEVTRLSQSIEVLEVESQGYYDRELKRWIELPGSTEKGTEKVIQAKAKQEKATQVLNEQLALQVKLEKQIIHLQNGGKPSPTQTPNKVVPLTPPNTADKLNQQAETYLNNLHKQTVLLGDKSEVARLAYELEHGSLQGINEEMRKKLELQAKELDAQQRKAELMRQFEQTAKAITAPTTAEGREQQTHDSRVSILENTLQITPEDEVAQRQRIHALLEQEHERHKQALESIEAQKKASLLGNASQLFDGLAGLAYSFAGEQSGIFKVMFAASKAFAVAESIIKIQQGIANAAALPFPTNIPAIGQVISATSSVLSTIKGTQLQGVAHNGLNRVPASHEGTFLLRKDEMVLNPKQRDNFEYLVNFAKQKQPSQGINNVVKIENHFNLSGSENENSIRQTVEMATERMRAELIEDLSSGGVITQHMRAAS</sequence>
<gene>
    <name evidence="3" type="ORF">tloyanaT_26300</name>
</gene>
<feature type="coiled-coil region" evidence="1">
    <location>
        <begin position="485"/>
        <end position="545"/>
    </location>
</feature>
<dbReference type="RefSeq" id="WP_284299368.1">
    <property type="nucleotide sequence ID" value="NZ_BSSV01000006.1"/>
</dbReference>
<evidence type="ECO:0000313" key="4">
    <source>
        <dbReference type="Proteomes" id="UP001157134"/>
    </source>
</evidence>
<evidence type="ECO:0000256" key="1">
    <source>
        <dbReference type="SAM" id="Coils"/>
    </source>
</evidence>
<organism evidence="3 4">
    <name type="scientific">Thalassotalea loyana</name>
    <dbReference type="NCBI Taxonomy" id="280483"/>
    <lineage>
        <taxon>Bacteria</taxon>
        <taxon>Pseudomonadati</taxon>
        <taxon>Pseudomonadota</taxon>
        <taxon>Gammaproteobacteria</taxon>
        <taxon>Alteromonadales</taxon>
        <taxon>Colwelliaceae</taxon>
        <taxon>Thalassotalea</taxon>
    </lineage>
</organism>
<reference evidence="3 4" key="1">
    <citation type="submission" date="2023-03" db="EMBL/GenBank/DDBJ databases">
        <title>Thalassotalea loyana LMG 22536T draft genome sequence.</title>
        <authorList>
            <person name="Sawabe T."/>
        </authorList>
    </citation>
    <scope>NUCLEOTIDE SEQUENCE [LARGE SCALE GENOMIC DNA]</scope>
    <source>
        <strain evidence="3 4">LMG 22536</strain>
    </source>
</reference>
<proteinExistence type="predicted"/>
<dbReference type="NCBIfam" id="TIGR02675">
    <property type="entry name" value="tape_meas_nterm"/>
    <property type="match status" value="1"/>
</dbReference>
<keyword evidence="1" id="KW-0175">Coiled coil</keyword>